<keyword evidence="3" id="KW-0540">Nuclease</keyword>
<accession>A0A834XFC6</accession>
<proteinExistence type="predicted"/>
<evidence type="ECO:0000259" key="2">
    <source>
        <dbReference type="PROSITE" id="PS51644"/>
    </source>
</evidence>
<keyword evidence="3" id="KW-0255">Endonuclease</keyword>
<dbReference type="InterPro" id="IPR041966">
    <property type="entry name" value="LOTUS-like"/>
</dbReference>
<feature type="region of interest" description="Disordered" evidence="1">
    <location>
        <begin position="615"/>
        <end position="703"/>
    </location>
</feature>
<evidence type="ECO:0000313" key="4">
    <source>
        <dbReference type="Proteomes" id="UP000634136"/>
    </source>
</evidence>
<feature type="domain" description="HTH OST-type" evidence="2">
    <location>
        <begin position="852"/>
        <end position="926"/>
    </location>
</feature>
<gene>
    <name evidence="3" type="ORF">G2W53_000167</name>
</gene>
<dbReference type="InterPro" id="IPR024768">
    <property type="entry name" value="Marf1"/>
</dbReference>
<dbReference type="GO" id="GO:0016787">
    <property type="term" value="F:hydrolase activity"/>
    <property type="evidence" value="ECO:0007669"/>
    <property type="project" value="UniProtKB-KW"/>
</dbReference>
<dbReference type="InterPro" id="IPR025605">
    <property type="entry name" value="OST-HTH/LOTUS_dom"/>
</dbReference>
<dbReference type="GO" id="GO:0005777">
    <property type="term" value="C:peroxisome"/>
    <property type="evidence" value="ECO:0007669"/>
    <property type="project" value="InterPro"/>
</dbReference>
<evidence type="ECO:0000256" key="1">
    <source>
        <dbReference type="SAM" id="MobiDB-lite"/>
    </source>
</evidence>
<protein>
    <submittedName>
        <fullName evidence="3">Endonuclease or glycosyl hydrolase</fullName>
    </submittedName>
</protein>
<dbReference type="Pfam" id="PF12872">
    <property type="entry name" value="OST-HTH"/>
    <property type="match status" value="2"/>
</dbReference>
<dbReference type="EMBL" id="JAAIUW010000001">
    <property type="protein sequence ID" value="KAF7843262.1"/>
    <property type="molecule type" value="Genomic_DNA"/>
</dbReference>
<dbReference type="AlphaFoldDB" id="A0A834XFC6"/>
<feature type="region of interest" description="Disordered" evidence="1">
    <location>
        <begin position="948"/>
        <end position="968"/>
    </location>
</feature>
<dbReference type="PANTHER" id="PTHR14379:SF6">
    <property type="entry name" value="EMB|CAB71880.1"/>
    <property type="match status" value="1"/>
</dbReference>
<dbReference type="OrthoDB" id="549353at2759"/>
<feature type="region of interest" description="Disordered" evidence="1">
    <location>
        <begin position="828"/>
        <end position="848"/>
    </location>
</feature>
<keyword evidence="4" id="KW-1185">Reference proteome</keyword>
<dbReference type="Gene3D" id="3.40.50.1010">
    <property type="entry name" value="5'-nuclease"/>
    <property type="match status" value="1"/>
</dbReference>
<feature type="region of interest" description="Disordered" evidence="1">
    <location>
        <begin position="989"/>
        <end position="1110"/>
    </location>
</feature>
<organism evidence="3 4">
    <name type="scientific">Senna tora</name>
    <dbReference type="NCBI Taxonomy" id="362788"/>
    <lineage>
        <taxon>Eukaryota</taxon>
        <taxon>Viridiplantae</taxon>
        <taxon>Streptophyta</taxon>
        <taxon>Embryophyta</taxon>
        <taxon>Tracheophyta</taxon>
        <taxon>Spermatophyta</taxon>
        <taxon>Magnoliopsida</taxon>
        <taxon>eudicotyledons</taxon>
        <taxon>Gunneridae</taxon>
        <taxon>Pentapetalae</taxon>
        <taxon>rosids</taxon>
        <taxon>fabids</taxon>
        <taxon>Fabales</taxon>
        <taxon>Fabaceae</taxon>
        <taxon>Caesalpinioideae</taxon>
        <taxon>Cassia clade</taxon>
        <taxon>Senna</taxon>
    </lineage>
</organism>
<feature type="compositionally biased region" description="Basic and acidic residues" evidence="1">
    <location>
        <begin position="989"/>
        <end position="999"/>
    </location>
</feature>
<name>A0A834XFC6_9FABA</name>
<feature type="compositionally biased region" description="Polar residues" evidence="1">
    <location>
        <begin position="828"/>
        <end position="839"/>
    </location>
</feature>
<dbReference type="GO" id="GO:0004519">
    <property type="term" value="F:endonuclease activity"/>
    <property type="evidence" value="ECO:0007669"/>
    <property type="project" value="UniProtKB-KW"/>
</dbReference>
<dbReference type="Gene3D" id="3.30.420.610">
    <property type="entry name" value="LOTUS domain-like"/>
    <property type="match status" value="1"/>
</dbReference>
<feature type="compositionally biased region" description="Basic and acidic residues" evidence="1">
    <location>
        <begin position="954"/>
        <end position="963"/>
    </location>
</feature>
<dbReference type="PANTHER" id="PTHR14379">
    <property type="entry name" value="LIMKAIN B LKAP"/>
    <property type="match status" value="1"/>
</dbReference>
<reference evidence="3" key="1">
    <citation type="submission" date="2020-09" db="EMBL/GenBank/DDBJ databases">
        <title>Genome-Enabled Discovery of Anthraquinone Biosynthesis in Senna tora.</title>
        <authorList>
            <person name="Kang S.-H."/>
            <person name="Pandey R.P."/>
            <person name="Lee C.-M."/>
            <person name="Sim J.-S."/>
            <person name="Jeong J.-T."/>
            <person name="Choi B.-S."/>
            <person name="Jung M."/>
            <person name="Ginzburg D."/>
            <person name="Zhao K."/>
            <person name="Won S.Y."/>
            <person name="Oh T.-J."/>
            <person name="Yu Y."/>
            <person name="Kim N.-H."/>
            <person name="Lee O.R."/>
            <person name="Lee T.-H."/>
            <person name="Bashyal P."/>
            <person name="Kim T.-S."/>
            <person name="Lee W.-H."/>
            <person name="Kawkins C."/>
            <person name="Kim C.-K."/>
            <person name="Kim J.S."/>
            <person name="Ahn B.O."/>
            <person name="Rhee S.Y."/>
            <person name="Sohng J.K."/>
        </authorList>
    </citation>
    <scope>NUCLEOTIDE SEQUENCE</scope>
    <source>
        <tissue evidence="3">Leaf</tissue>
    </source>
</reference>
<dbReference type="GO" id="GO:0004540">
    <property type="term" value="F:RNA nuclease activity"/>
    <property type="evidence" value="ECO:0007669"/>
    <property type="project" value="InterPro"/>
</dbReference>
<sequence length="1127" mass="125856">MDHLSVFSLSLLIASPADITSRDLLSLKPREVIAMSRILFLKNLFIFSASFASSSSSSSSSSFRRLLQVSHFATSSSYPLSGRRHEEESRNVPVSVWWDFENCNLPVDVNIYRIAHCITEAVRAKGIKGPIQITAFGDVFQLTRAKQEALSSTGITLTHIPNGGKNSADRSLLVDLMYWVSQNPPPAHLFLISGDRDFAGILHRLRMNNYNILLASPEDRSPSVLCSAATIMWHWNTLLKGKDLSGKHFNHPPDGPFASWYGHHKVPLEDPFPIDEQSTCLQTEDNSELRPPPKAITRHIRHVLYSYPKGISLSELRVELSKADIHLDKDYYGHRKFSRFLLSVANIKFWIGPDKQLFVAPQKIPESYCRGLVATTSSVDNEELNFVATSKLSGEGESVVKDAAGTPLMASSNDFGVEDVPEKAQQVEDVVNAQVTENRLPAMENEEILSSSDVVMEKNGIRNESFIKLKAEDECVKPTRKEADAQVTENQLPAKENEILSSSDVVMEKNGIRNESFIKLKAEDEYVKPTRKEADAGCHSPYSSPVGESVIDKQIGGSTETCGNKSDKRLSFFGWIRSWWPFWRSDENSNHLIAQQNKMISNTGESELLKLNLTVNHSEEPREMKQSASHSEEPRDMKQSASHSEEPRDMKQSASHSEEPIDMKQTASHSEEPELSNLKQMVSPADEPELSETKQTMNRSGEAELFSSSSFWTDMESFITTRKGSILVCQSRSRKDMMQHFRKFGPIILKSLSEDDLLQLVDLLISEKKWLEEKPSETFPFRLVAPDGKSSGGLSHGANGLRSIFLSRTKQGNLQKSSEGDLNKKCQSISHTGVSSPATNGKEHTERSRTDILADTKKLVSEILKAHSEGFNICTIPKLFLDRYGYPLDFRKLGYPKLASLLQTLPGVKIESGRIIPTDHAIWASNPETTLLNTQEINSSDAVFYSDSELSDSYPKDDSKDSPWEELGPVSVVNYNQRDLESKVRAKAVEMETSVHPDYEPSLSDDGSSESEEDSSSFTQPNKEGKTKYDGDDSSLLETLESWYNNQEGEDSPKSDNAKITGVTDDVNPSSMQSTSRTRSKNLAGAYREKQKPPKSYSFVADSNGKDPLVDGILHTLRKSKDLKMQN</sequence>
<comment type="caution">
    <text evidence="3">The sequence shown here is derived from an EMBL/GenBank/DDBJ whole genome shotgun (WGS) entry which is preliminary data.</text>
</comment>
<dbReference type="CDD" id="cd08824">
    <property type="entry name" value="LOTUS"/>
    <property type="match status" value="1"/>
</dbReference>
<feature type="compositionally biased region" description="Basic and acidic residues" evidence="1">
    <location>
        <begin position="617"/>
        <end position="662"/>
    </location>
</feature>
<dbReference type="CDD" id="cd10910">
    <property type="entry name" value="PIN_limkain_b1_N_like"/>
    <property type="match status" value="1"/>
</dbReference>
<dbReference type="PROSITE" id="PS51644">
    <property type="entry name" value="HTH_OST"/>
    <property type="match status" value="2"/>
</dbReference>
<dbReference type="GO" id="GO:0010468">
    <property type="term" value="P:regulation of gene expression"/>
    <property type="evidence" value="ECO:0007669"/>
    <property type="project" value="InterPro"/>
</dbReference>
<feature type="domain" description="HTH OST-type" evidence="2">
    <location>
        <begin position="292"/>
        <end position="363"/>
    </location>
</feature>
<feature type="compositionally biased region" description="Polar residues" evidence="1">
    <location>
        <begin position="1067"/>
        <end position="1077"/>
    </location>
</feature>
<keyword evidence="3" id="KW-0378">Hydrolase</keyword>
<dbReference type="Pfam" id="PF01936">
    <property type="entry name" value="NYN"/>
    <property type="match status" value="1"/>
</dbReference>
<dbReference type="InterPro" id="IPR021139">
    <property type="entry name" value="NYN"/>
</dbReference>
<evidence type="ECO:0000313" key="3">
    <source>
        <dbReference type="EMBL" id="KAF7843262.1"/>
    </source>
</evidence>
<dbReference type="Proteomes" id="UP000634136">
    <property type="component" value="Unassembled WGS sequence"/>
</dbReference>